<feature type="domain" description="CheC-like protein" evidence="3">
    <location>
        <begin position="111"/>
        <end position="145"/>
    </location>
</feature>
<sequence length="207" mass="22679">MSMLNLKELDSMHLSVLAEIGNIGSGNAATALAGLLNTPVDIEVPNICLMDYAKAADYLGGADKTAIGMTVNVKGDMNGVMLQIVEKEFTSRLINTFYEKNVDSIDSLNDMDLSVLREMANITTAAYVNSIAKMTNTFIDIEPPQNHLGTIGEILAVPEKEFTRLDYQVLFIDERLSFAHTQIKSAMILILEIDSMKVLFEGLGIDL</sequence>
<organism evidence="4 5">
    <name type="scientific">Roseburia amylophila</name>
    <dbReference type="NCBI Taxonomy" id="2981794"/>
    <lineage>
        <taxon>Bacteria</taxon>
        <taxon>Bacillati</taxon>
        <taxon>Bacillota</taxon>
        <taxon>Clostridia</taxon>
        <taxon>Lachnospirales</taxon>
        <taxon>Lachnospiraceae</taxon>
        <taxon>Roseburia</taxon>
    </lineage>
</organism>
<evidence type="ECO:0000256" key="2">
    <source>
        <dbReference type="ARBA" id="ARBA00022801"/>
    </source>
</evidence>
<proteinExistence type="predicted"/>
<reference evidence="4" key="1">
    <citation type="submission" date="2021-10" db="EMBL/GenBank/DDBJ databases">
        <title>Anaerobic single-cell dispensing facilitates the cultivation of human gut bacteria.</title>
        <authorList>
            <person name="Afrizal A."/>
        </authorList>
    </citation>
    <scope>NUCLEOTIDE SEQUENCE</scope>
    <source>
        <strain evidence="4">CLA-AA-H204</strain>
    </source>
</reference>
<evidence type="ECO:0000259" key="3">
    <source>
        <dbReference type="Pfam" id="PF04509"/>
    </source>
</evidence>
<dbReference type="InterPro" id="IPR028976">
    <property type="entry name" value="CheC-like_sf"/>
</dbReference>
<comment type="caution">
    <text evidence="4">The sequence shown here is derived from an EMBL/GenBank/DDBJ whole genome shotgun (WGS) entry which is preliminary data.</text>
</comment>
<dbReference type="PANTHER" id="PTHR43693:SF1">
    <property type="entry name" value="PROTEIN PHOSPHATASE CHEZ"/>
    <property type="match status" value="1"/>
</dbReference>
<dbReference type="GO" id="GO:0016787">
    <property type="term" value="F:hydrolase activity"/>
    <property type="evidence" value="ECO:0007669"/>
    <property type="project" value="UniProtKB-KW"/>
</dbReference>
<name>A0AAW4WCY5_9FIRM</name>
<dbReference type="PANTHER" id="PTHR43693">
    <property type="entry name" value="PROTEIN PHOSPHATASE CHEZ"/>
    <property type="match status" value="1"/>
</dbReference>
<evidence type="ECO:0000256" key="1">
    <source>
        <dbReference type="ARBA" id="ARBA00022500"/>
    </source>
</evidence>
<accession>A0AAW4WCY5</accession>
<evidence type="ECO:0000313" key="5">
    <source>
        <dbReference type="Proteomes" id="UP001198893"/>
    </source>
</evidence>
<gene>
    <name evidence="4" type="ORF">LKD47_08840</name>
</gene>
<dbReference type="Proteomes" id="UP001198893">
    <property type="component" value="Unassembled WGS sequence"/>
</dbReference>
<protein>
    <submittedName>
        <fullName evidence="4">Chemotaxis protein CheC</fullName>
    </submittedName>
</protein>
<dbReference type="EMBL" id="JAJEQW010000009">
    <property type="protein sequence ID" value="MCC2242399.1"/>
    <property type="molecule type" value="Genomic_DNA"/>
</dbReference>
<dbReference type="Pfam" id="PF04509">
    <property type="entry name" value="CheC"/>
    <property type="match status" value="2"/>
</dbReference>
<dbReference type="InterPro" id="IPR050992">
    <property type="entry name" value="CheZ_family_phosphatases"/>
</dbReference>
<dbReference type="GO" id="GO:0006935">
    <property type="term" value="P:chemotaxis"/>
    <property type="evidence" value="ECO:0007669"/>
    <property type="project" value="UniProtKB-KW"/>
</dbReference>
<keyword evidence="2" id="KW-0378">Hydrolase</keyword>
<dbReference type="SUPFAM" id="SSF103039">
    <property type="entry name" value="CheC-like"/>
    <property type="match status" value="1"/>
</dbReference>
<dbReference type="AlphaFoldDB" id="A0AAW4WCY5"/>
<evidence type="ECO:0000313" key="4">
    <source>
        <dbReference type="EMBL" id="MCC2242399.1"/>
    </source>
</evidence>
<keyword evidence="1" id="KW-0145">Chemotaxis</keyword>
<dbReference type="CDD" id="cd17909">
    <property type="entry name" value="CheC_ClassI"/>
    <property type="match status" value="1"/>
</dbReference>
<dbReference type="InterPro" id="IPR007597">
    <property type="entry name" value="CheC"/>
</dbReference>
<dbReference type="Gene3D" id="3.40.1550.10">
    <property type="entry name" value="CheC-like"/>
    <property type="match status" value="1"/>
</dbReference>
<dbReference type="RefSeq" id="WP_117697461.1">
    <property type="nucleotide sequence ID" value="NZ_JAJEQW010000009.1"/>
</dbReference>
<feature type="domain" description="CheC-like protein" evidence="3">
    <location>
        <begin position="12"/>
        <end position="47"/>
    </location>
</feature>